<accession>A0AA48GMV3</accession>
<name>A0AA48GMV3_9BACT</name>
<sequence length="298" mass="32466">MARLLETTGLACRYPDGTRAVEGLDLALEEGDLVGLIGPDGAGKTTTFRMLMGLQRPTGGRIRLAADRHALSYVPQVFSLSPDLTVEENLQLQARLYDLKDPAPRIASLLASVDLDRFRDRMSGALSGGMKQKLSLCSALLPAPRLLLLDEPTTGVDPVSRREFWTMLHAIHDEGVAILFSTPYMDEAEYALRLLLMDGGRILAEGTLDGFREEMGGVVAALTMADRKLARSQVAALSPLDLFAEGEVLRARFPDQPMEPLLARLRALPGVAAARESESTLEDYFLHVLSAQEGALHE</sequence>
<dbReference type="GO" id="GO:0016887">
    <property type="term" value="F:ATP hydrolysis activity"/>
    <property type="evidence" value="ECO:0007669"/>
    <property type="project" value="InterPro"/>
</dbReference>
<dbReference type="Proteomes" id="UP001238179">
    <property type="component" value="Chromosome"/>
</dbReference>
<dbReference type="RefSeq" id="WP_316415335.1">
    <property type="nucleotide sequence ID" value="NZ_AP027080.1"/>
</dbReference>
<dbReference type="KEGG" id="msil:METEAL_16040"/>
<dbReference type="AlphaFoldDB" id="A0AA48GMV3"/>
<evidence type="ECO:0000256" key="1">
    <source>
        <dbReference type="ARBA" id="ARBA00022448"/>
    </source>
</evidence>
<dbReference type="EMBL" id="AP027080">
    <property type="protein sequence ID" value="BDU72430.1"/>
    <property type="molecule type" value="Genomic_DNA"/>
</dbReference>
<dbReference type="PANTHER" id="PTHR42711:SF16">
    <property type="entry name" value="ABC TRANSPORTER ATP-BINDING PROTEIN"/>
    <property type="match status" value="1"/>
</dbReference>
<dbReference type="CDD" id="cd03230">
    <property type="entry name" value="ABC_DR_subfamily_A"/>
    <property type="match status" value="1"/>
</dbReference>
<dbReference type="InterPro" id="IPR017871">
    <property type="entry name" value="ABC_transporter-like_CS"/>
</dbReference>
<proteinExistence type="predicted"/>
<dbReference type="InterPro" id="IPR003593">
    <property type="entry name" value="AAA+_ATPase"/>
</dbReference>
<evidence type="ECO:0000313" key="6">
    <source>
        <dbReference type="Proteomes" id="UP001238179"/>
    </source>
</evidence>
<feature type="domain" description="ABC transporter" evidence="4">
    <location>
        <begin position="5"/>
        <end position="224"/>
    </location>
</feature>
<evidence type="ECO:0000256" key="2">
    <source>
        <dbReference type="ARBA" id="ARBA00022741"/>
    </source>
</evidence>
<evidence type="ECO:0000256" key="3">
    <source>
        <dbReference type="ARBA" id="ARBA00022840"/>
    </source>
</evidence>
<dbReference type="Pfam" id="PF00005">
    <property type="entry name" value="ABC_tran"/>
    <property type="match status" value="1"/>
</dbReference>
<dbReference type="PROSITE" id="PS00211">
    <property type="entry name" value="ABC_TRANSPORTER_1"/>
    <property type="match status" value="1"/>
</dbReference>
<dbReference type="PROSITE" id="PS50893">
    <property type="entry name" value="ABC_TRANSPORTER_2"/>
    <property type="match status" value="1"/>
</dbReference>
<dbReference type="PANTHER" id="PTHR42711">
    <property type="entry name" value="ABC TRANSPORTER ATP-BINDING PROTEIN"/>
    <property type="match status" value="1"/>
</dbReference>
<keyword evidence="1" id="KW-0813">Transport</keyword>
<evidence type="ECO:0000259" key="4">
    <source>
        <dbReference type="PROSITE" id="PS50893"/>
    </source>
</evidence>
<reference evidence="6" key="1">
    <citation type="journal article" date="2023" name="Int. J. Syst. Evol. Microbiol.">
        <title>Mesoterricola silvestris gen. nov., sp. nov., Mesoterricola sediminis sp. nov., Geothrix oryzae sp. nov., Geothrix edaphica sp. nov., Geothrix rubra sp. nov., and Geothrix limicola sp. nov., six novel members of Acidobacteriota isolated from soils.</title>
        <authorList>
            <person name="Itoh H."/>
            <person name="Sugisawa Y."/>
            <person name="Mise K."/>
            <person name="Xu Z."/>
            <person name="Kuniyasu M."/>
            <person name="Ushijima N."/>
            <person name="Kawano K."/>
            <person name="Kobayashi E."/>
            <person name="Shiratori Y."/>
            <person name="Masuda Y."/>
            <person name="Senoo K."/>
        </authorList>
    </citation>
    <scope>NUCLEOTIDE SEQUENCE [LARGE SCALE GENOMIC DNA]</scope>
    <source>
        <strain evidence="6">W79</strain>
    </source>
</reference>
<dbReference type="InterPro" id="IPR003439">
    <property type="entry name" value="ABC_transporter-like_ATP-bd"/>
</dbReference>
<keyword evidence="3" id="KW-0067">ATP-binding</keyword>
<organism evidence="5 6">
    <name type="scientific">Mesoterricola silvestris</name>
    <dbReference type="NCBI Taxonomy" id="2927979"/>
    <lineage>
        <taxon>Bacteria</taxon>
        <taxon>Pseudomonadati</taxon>
        <taxon>Acidobacteriota</taxon>
        <taxon>Holophagae</taxon>
        <taxon>Holophagales</taxon>
        <taxon>Holophagaceae</taxon>
        <taxon>Mesoterricola</taxon>
    </lineage>
</organism>
<dbReference type="InterPro" id="IPR027417">
    <property type="entry name" value="P-loop_NTPase"/>
</dbReference>
<keyword evidence="2" id="KW-0547">Nucleotide-binding</keyword>
<dbReference type="SMART" id="SM00382">
    <property type="entry name" value="AAA"/>
    <property type="match status" value="1"/>
</dbReference>
<dbReference type="GO" id="GO:0005524">
    <property type="term" value="F:ATP binding"/>
    <property type="evidence" value="ECO:0007669"/>
    <property type="project" value="UniProtKB-KW"/>
</dbReference>
<dbReference type="Gene3D" id="3.40.50.300">
    <property type="entry name" value="P-loop containing nucleotide triphosphate hydrolases"/>
    <property type="match status" value="1"/>
</dbReference>
<evidence type="ECO:0000313" key="5">
    <source>
        <dbReference type="EMBL" id="BDU72430.1"/>
    </source>
</evidence>
<dbReference type="SUPFAM" id="SSF52540">
    <property type="entry name" value="P-loop containing nucleoside triphosphate hydrolases"/>
    <property type="match status" value="1"/>
</dbReference>
<dbReference type="InterPro" id="IPR050763">
    <property type="entry name" value="ABC_transporter_ATP-binding"/>
</dbReference>
<gene>
    <name evidence="5" type="ORF">METEAL_16040</name>
</gene>
<protein>
    <recommendedName>
        <fullName evidence="4">ABC transporter domain-containing protein</fullName>
    </recommendedName>
</protein>
<keyword evidence="6" id="KW-1185">Reference proteome</keyword>